<dbReference type="Pfam" id="PF00512">
    <property type="entry name" value="HisKA"/>
    <property type="match status" value="1"/>
</dbReference>
<keyword evidence="11 14" id="KW-1133">Transmembrane helix</keyword>
<evidence type="ECO:0000256" key="3">
    <source>
        <dbReference type="ARBA" id="ARBA00012438"/>
    </source>
</evidence>
<dbReference type="InterPro" id="IPR003660">
    <property type="entry name" value="HAMP_dom"/>
</dbReference>
<dbReference type="eggNOG" id="COG3850">
    <property type="taxonomic scope" value="Bacteria"/>
</dbReference>
<dbReference type="SMART" id="SM00304">
    <property type="entry name" value="HAMP"/>
    <property type="match status" value="1"/>
</dbReference>
<dbReference type="EMBL" id="CP002583">
    <property type="protein sequence ID" value="ADZ90719.1"/>
    <property type="molecule type" value="Genomic_DNA"/>
</dbReference>
<dbReference type="KEGG" id="mme:Marme_1452"/>
<dbReference type="GO" id="GO:0005524">
    <property type="term" value="F:ATP binding"/>
    <property type="evidence" value="ECO:0007669"/>
    <property type="project" value="UniProtKB-KW"/>
</dbReference>
<evidence type="ECO:0000256" key="7">
    <source>
        <dbReference type="ARBA" id="ARBA00022692"/>
    </source>
</evidence>
<feature type="domain" description="HAMP" evidence="16">
    <location>
        <begin position="209"/>
        <end position="261"/>
    </location>
</feature>
<evidence type="ECO:0000313" key="18">
    <source>
        <dbReference type="Proteomes" id="UP000001062"/>
    </source>
</evidence>
<dbReference type="PANTHER" id="PTHR45528:SF1">
    <property type="entry name" value="SENSOR HISTIDINE KINASE CPXA"/>
    <property type="match status" value="1"/>
</dbReference>
<dbReference type="Proteomes" id="UP000001062">
    <property type="component" value="Chromosome"/>
</dbReference>
<evidence type="ECO:0000259" key="15">
    <source>
        <dbReference type="PROSITE" id="PS50109"/>
    </source>
</evidence>
<dbReference type="GO" id="GO:0005886">
    <property type="term" value="C:plasma membrane"/>
    <property type="evidence" value="ECO:0007669"/>
    <property type="project" value="UniProtKB-SubCell"/>
</dbReference>
<dbReference type="FunFam" id="3.30.565.10:FF:000006">
    <property type="entry name" value="Sensor histidine kinase WalK"/>
    <property type="match status" value="1"/>
</dbReference>
<sequence>MRSWLTPFSLRLSTLFMRFSRNFQIRHKLFAVFVLSNILLIVSMWQVFQWSFDRGFVSYATERDRDFLEQMANRTANLYVYYDDWYFLAQESRLEDRWQKQKLENLRDLIPPPSTPNLDLIYPSQYYRQRFLLYDQKKAPIIGHVPYTKAETHPVVVEGKTVGYVGLRSMRDLVQDRTLSFVRQQGEAFLLISAFMLIIAAVLTWPLAQWLSKPISTLRAAAKRLSAGQFDTRIQIRGTDELADLGRDFNHLASTLDHMRDARRKWVADTAHELRTPVAILRGEIEAMQDGIIKVSPDSLASLQHETIHIARLIDDLNQLSMHDMGSLSYQMEDSDLEHLLEQAVNSMLLQLDEANINVKLNNECKSPIMVCGDTDRLHQLFTNLMNNSLKYTNAPGEIKITLKKQNKKAVVLLEDTPPGVSDEDLTKIFDQFFRVENSRNRATGGRGLGLAICTSIIEGHQGSIEAYHAPTGGLGIRVELPLTN</sequence>
<gene>
    <name evidence="17" type="ordered locus">Marme_1452</name>
</gene>
<dbReference type="PRINTS" id="PR00344">
    <property type="entry name" value="BCTRLSENSOR"/>
</dbReference>
<dbReference type="PANTHER" id="PTHR45528">
    <property type="entry name" value="SENSOR HISTIDINE KINASE CPXA"/>
    <property type="match status" value="1"/>
</dbReference>
<dbReference type="PROSITE" id="PS50109">
    <property type="entry name" value="HIS_KIN"/>
    <property type="match status" value="1"/>
</dbReference>
<dbReference type="SUPFAM" id="SSF55874">
    <property type="entry name" value="ATPase domain of HSP90 chaperone/DNA topoisomerase II/histidine kinase"/>
    <property type="match status" value="1"/>
</dbReference>
<evidence type="ECO:0000256" key="9">
    <source>
        <dbReference type="ARBA" id="ARBA00022777"/>
    </source>
</evidence>
<dbReference type="InterPro" id="IPR036890">
    <property type="entry name" value="HATPase_C_sf"/>
</dbReference>
<evidence type="ECO:0000256" key="1">
    <source>
        <dbReference type="ARBA" id="ARBA00000085"/>
    </source>
</evidence>
<dbReference type="Gene3D" id="6.10.340.10">
    <property type="match status" value="1"/>
</dbReference>
<feature type="domain" description="Histidine kinase" evidence="15">
    <location>
        <begin position="269"/>
        <end position="485"/>
    </location>
</feature>
<dbReference type="PATRIC" id="fig|717774.3.peg.1505"/>
<dbReference type="Gene3D" id="1.10.287.130">
    <property type="match status" value="1"/>
</dbReference>
<comment type="catalytic activity">
    <reaction evidence="1">
        <text>ATP + protein L-histidine = ADP + protein N-phospho-L-histidine.</text>
        <dbReference type="EC" id="2.7.13.3"/>
    </reaction>
</comment>
<dbReference type="SMART" id="SM00388">
    <property type="entry name" value="HisKA"/>
    <property type="match status" value="1"/>
</dbReference>
<evidence type="ECO:0000256" key="4">
    <source>
        <dbReference type="ARBA" id="ARBA00022475"/>
    </source>
</evidence>
<dbReference type="InterPro" id="IPR003594">
    <property type="entry name" value="HATPase_dom"/>
</dbReference>
<dbReference type="SMART" id="SM00387">
    <property type="entry name" value="HATPase_c"/>
    <property type="match status" value="1"/>
</dbReference>
<dbReference type="HOGENOM" id="CLU_000445_89_6_6"/>
<dbReference type="Pfam" id="PF00672">
    <property type="entry name" value="HAMP"/>
    <property type="match status" value="1"/>
</dbReference>
<dbReference type="InterPro" id="IPR003661">
    <property type="entry name" value="HisK_dim/P_dom"/>
</dbReference>
<evidence type="ECO:0000256" key="5">
    <source>
        <dbReference type="ARBA" id="ARBA00022553"/>
    </source>
</evidence>
<dbReference type="PROSITE" id="PS50885">
    <property type="entry name" value="HAMP"/>
    <property type="match status" value="1"/>
</dbReference>
<evidence type="ECO:0000256" key="12">
    <source>
        <dbReference type="ARBA" id="ARBA00023012"/>
    </source>
</evidence>
<dbReference type="CDD" id="cd00082">
    <property type="entry name" value="HisKA"/>
    <property type="match status" value="1"/>
</dbReference>
<evidence type="ECO:0000256" key="10">
    <source>
        <dbReference type="ARBA" id="ARBA00022840"/>
    </source>
</evidence>
<keyword evidence="9 17" id="KW-0418">Kinase</keyword>
<dbReference type="SUPFAM" id="SSF47384">
    <property type="entry name" value="Homodimeric domain of signal transducing histidine kinase"/>
    <property type="match status" value="1"/>
</dbReference>
<dbReference type="InterPro" id="IPR005467">
    <property type="entry name" value="His_kinase_dom"/>
</dbReference>
<evidence type="ECO:0000259" key="16">
    <source>
        <dbReference type="PROSITE" id="PS50885"/>
    </source>
</evidence>
<evidence type="ECO:0000313" key="17">
    <source>
        <dbReference type="EMBL" id="ADZ90719.1"/>
    </source>
</evidence>
<dbReference type="Gene3D" id="3.30.565.10">
    <property type="entry name" value="Histidine kinase-like ATPase, C-terminal domain"/>
    <property type="match status" value="1"/>
</dbReference>
<feature type="transmembrane region" description="Helical" evidence="14">
    <location>
        <begin position="188"/>
        <end position="208"/>
    </location>
</feature>
<organism evidence="17 18">
    <name type="scientific">Marinomonas mediterranea (strain ATCC 700492 / JCM 21426 / NBRC 103028 / MMB-1)</name>
    <dbReference type="NCBI Taxonomy" id="717774"/>
    <lineage>
        <taxon>Bacteria</taxon>
        <taxon>Pseudomonadati</taxon>
        <taxon>Pseudomonadota</taxon>
        <taxon>Gammaproteobacteria</taxon>
        <taxon>Oceanospirillales</taxon>
        <taxon>Oceanospirillaceae</taxon>
        <taxon>Marinomonas</taxon>
    </lineage>
</organism>
<evidence type="ECO:0000256" key="11">
    <source>
        <dbReference type="ARBA" id="ARBA00022989"/>
    </source>
</evidence>
<dbReference type="InterPro" id="IPR004358">
    <property type="entry name" value="Sig_transdc_His_kin-like_C"/>
</dbReference>
<dbReference type="AlphaFoldDB" id="F2JXB3"/>
<accession>F2JXB3</accession>
<keyword evidence="4" id="KW-1003">Cell membrane</keyword>
<dbReference type="InterPro" id="IPR036097">
    <property type="entry name" value="HisK_dim/P_sf"/>
</dbReference>
<keyword evidence="12" id="KW-0902">Two-component regulatory system</keyword>
<keyword evidence="6" id="KW-0808">Transferase</keyword>
<name>F2JXB3_MARM1</name>
<feature type="transmembrane region" description="Helical" evidence="14">
    <location>
        <begin position="29"/>
        <end position="48"/>
    </location>
</feature>
<keyword evidence="10" id="KW-0067">ATP-binding</keyword>
<reference evidence="17 18" key="1">
    <citation type="journal article" date="2012" name="Stand. Genomic Sci.">
        <title>Complete genome sequence of the melanogenic marine bacterium Marinomonas mediterranea type strain (MMB-1(T)).</title>
        <authorList>
            <person name="Lucas-Elio P."/>
            <person name="Goodwin L."/>
            <person name="Woyke T."/>
            <person name="Pitluck S."/>
            <person name="Nolan M."/>
            <person name="Kyrpides N.C."/>
            <person name="Detter J.C."/>
            <person name="Copeland A."/>
            <person name="Teshima H."/>
            <person name="Bruce D."/>
            <person name="Detter C."/>
            <person name="Tapia R."/>
            <person name="Han S."/>
            <person name="Land M.L."/>
            <person name="Ivanova N."/>
            <person name="Mikhailova N."/>
            <person name="Johnston A.W."/>
            <person name="Sanchez-Amat A."/>
        </authorList>
    </citation>
    <scope>NUCLEOTIDE SEQUENCE [LARGE SCALE GENOMIC DNA]</scope>
    <source>
        <strain evidence="18">ATCC 700492 / JCM 21426 / NBRC 103028 / MMB-1</strain>
    </source>
</reference>
<keyword evidence="8" id="KW-0547">Nucleotide-binding</keyword>
<dbReference type="eggNOG" id="COG5002">
    <property type="taxonomic scope" value="Bacteria"/>
</dbReference>
<evidence type="ECO:0000256" key="8">
    <source>
        <dbReference type="ARBA" id="ARBA00022741"/>
    </source>
</evidence>
<comment type="subcellular location">
    <subcellularLocation>
        <location evidence="2">Cell membrane</location>
        <topology evidence="2">Multi-pass membrane protein</topology>
    </subcellularLocation>
</comment>
<keyword evidence="18" id="KW-1185">Reference proteome</keyword>
<dbReference type="SUPFAM" id="SSF158472">
    <property type="entry name" value="HAMP domain-like"/>
    <property type="match status" value="1"/>
</dbReference>
<dbReference type="Pfam" id="PF02518">
    <property type="entry name" value="HATPase_c"/>
    <property type="match status" value="1"/>
</dbReference>
<evidence type="ECO:0000256" key="14">
    <source>
        <dbReference type="SAM" id="Phobius"/>
    </source>
</evidence>
<evidence type="ECO:0000256" key="6">
    <source>
        <dbReference type="ARBA" id="ARBA00022679"/>
    </source>
</evidence>
<keyword evidence="7 14" id="KW-0812">Transmembrane</keyword>
<dbReference type="GO" id="GO:0000155">
    <property type="term" value="F:phosphorelay sensor kinase activity"/>
    <property type="evidence" value="ECO:0007669"/>
    <property type="project" value="InterPro"/>
</dbReference>
<evidence type="ECO:0000256" key="2">
    <source>
        <dbReference type="ARBA" id="ARBA00004651"/>
    </source>
</evidence>
<dbReference type="CDD" id="cd06225">
    <property type="entry name" value="HAMP"/>
    <property type="match status" value="1"/>
</dbReference>
<evidence type="ECO:0000256" key="13">
    <source>
        <dbReference type="ARBA" id="ARBA00023136"/>
    </source>
</evidence>
<proteinExistence type="predicted"/>
<keyword evidence="13 14" id="KW-0472">Membrane</keyword>
<dbReference type="EC" id="2.7.13.3" evidence="3"/>
<keyword evidence="5" id="KW-0597">Phosphoprotein</keyword>
<dbReference type="InterPro" id="IPR050398">
    <property type="entry name" value="HssS/ArlS-like"/>
</dbReference>
<dbReference type="STRING" id="717774.Marme_1452"/>
<protein>
    <recommendedName>
        <fullName evidence="3">histidine kinase</fullName>
        <ecNumber evidence="3">2.7.13.3</ecNumber>
    </recommendedName>
</protein>